<feature type="transmembrane region" description="Helical" evidence="1">
    <location>
        <begin position="7"/>
        <end position="27"/>
    </location>
</feature>
<dbReference type="Proteomes" id="UP001596142">
    <property type="component" value="Unassembled WGS sequence"/>
</dbReference>
<evidence type="ECO:0000256" key="1">
    <source>
        <dbReference type="SAM" id="Phobius"/>
    </source>
</evidence>
<feature type="transmembrane region" description="Helical" evidence="1">
    <location>
        <begin position="33"/>
        <end position="53"/>
    </location>
</feature>
<sequence>MKEQPLFWALLMMMSFGFLFFIGAYQFTETAQIILQSVGFGGFVFSMLYGVLITQHLEQRKASEQEEHYIKSPLK</sequence>
<reference evidence="3" key="1">
    <citation type="journal article" date="2019" name="Int. J. Syst. Evol. Microbiol.">
        <title>The Global Catalogue of Microorganisms (GCM) 10K type strain sequencing project: providing services to taxonomists for standard genome sequencing and annotation.</title>
        <authorList>
            <consortium name="The Broad Institute Genomics Platform"/>
            <consortium name="The Broad Institute Genome Sequencing Center for Infectious Disease"/>
            <person name="Wu L."/>
            <person name="Ma J."/>
        </authorList>
    </citation>
    <scope>NUCLEOTIDE SEQUENCE [LARGE SCALE GENOMIC DNA]</scope>
    <source>
        <strain evidence="3">CECT 7184</strain>
    </source>
</reference>
<keyword evidence="1" id="KW-1133">Transmembrane helix</keyword>
<evidence type="ECO:0000313" key="3">
    <source>
        <dbReference type="Proteomes" id="UP001596142"/>
    </source>
</evidence>
<keyword evidence="3" id="KW-1185">Reference proteome</keyword>
<evidence type="ECO:0000313" key="2">
    <source>
        <dbReference type="EMBL" id="MFC5711218.1"/>
    </source>
</evidence>
<proteinExistence type="predicted"/>
<dbReference type="EMBL" id="JBHSOZ010000002">
    <property type="protein sequence ID" value="MFC5711218.1"/>
    <property type="molecule type" value="Genomic_DNA"/>
</dbReference>
<name>A0ABW0YIN2_9BACI</name>
<comment type="caution">
    <text evidence="2">The sequence shown here is derived from an EMBL/GenBank/DDBJ whole genome shotgun (WGS) entry which is preliminary data.</text>
</comment>
<keyword evidence="1" id="KW-0812">Transmembrane</keyword>
<organism evidence="2 3">
    <name type="scientific">Thalassorhabdus alkalitolerans</name>
    <dbReference type="NCBI Taxonomy" id="2282697"/>
    <lineage>
        <taxon>Bacteria</taxon>
        <taxon>Bacillati</taxon>
        <taxon>Bacillota</taxon>
        <taxon>Bacilli</taxon>
        <taxon>Bacillales</taxon>
        <taxon>Bacillaceae</taxon>
        <taxon>Thalassorhabdus</taxon>
    </lineage>
</organism>
<accession>A0ABW0YIN2</accession>
<keyword evidence="1" id="KW-0472">Membrane</keyword>
<dbReference type="RefSeq" id="WP_385937151.1">
    <property type="nucleotide sequence ID" value="NZ_JBHSOZ010000002.1"/>
</dbReference>
<gene>
    <name evidence="2" type="ORF">ACFPU1_00330</name>
</gene>
<protein>
    <submittedName>
        <fullName evidence="2">Uncharacterized protein</fullName>
    </submittedName>
</protein>